<keyword evidence="6 8" id="KW-0592">Phosphate transport</keyword>
<comment type="similarity">
    <text evidence="2 8">Belongs to the PhoU family.</text>
</comment>
<evidence type="ECO:0000313" key="10">
    <source>
        <dbReference type="EMBL" id="PJJ41014.1"/>
    </source>
</evidence>
<feature type="domain" description="PhoU" evidence="9">
    <location>
        <begin position="121"/>
        <end position="204"/>
    </location>
</feature>
<comment type="subunit">
    <text evidence="3 8">Homodimer.</text>
</comment>
<comment type="subcellular location">
    <subcellularLocation>
        <location evidence="1 8">Cytoplasm</location>
    </subcellularLocation>
</comment>
<evidence type="ECO:0000256" key="1">
    <source>
        <dbReference type="ARBA" id="ARBA00004496"/>
    </source>
</evidence>
<gene>
    <name evidence="10" type="ORF">BGX16_0968</name>
</gene>
<dbReference type="FunFam" id="1.20.58.220:FF:000004">
    <property type="entry name" value="Phosphate-specific transport system accessory protein PhoU"/>
    <property type="match status" value="1"/>
</dbReference>
<reference evidence="10 11" key="1">
    <citation type="submission" date="2017-11" db="EMBL/GenBank/DDBJ databases">
        <title>Animal gut microbial communities from fecal samples from Wisconsin, USA.</title>
        <authorList>
            <person name="Neumann A."/>
        </authorList>
    </citation>
    <scope>NUCLEOTIDE SEQUENCE [LARGE SCALE GENOMIC DNA]</scope>
    <source>
        <strain evidence="10 11">UWS3</strain>
    </source>
</reference>
<proteinExistence type="inferred from homology"/>
<evidence type="ECO:0000313" key="11">
    <source>
        <dbReference type="Proteomes" id="UP000231134"/>
    </source>
</evidence>
<dbReference type="GO" id="GO:0005737">
    <property type="term" value="C:cytoplasm"/>
    <property type="evidence" value="ECO:0007669"/>
    <property type="project" value="UniProtKB-SubCell"/>
</dbReference>
<dbReference type="Pfam" id="PF01895">
    <property type="entry name" value="PhoU"/>
    <property type="match status" value="2"/>
</dbReference>
<dbReference type="InterPro" id="IPR038078">
    <property type="entry name" value="PhoU-like_sf"/>
</dbReference>
<feature type="domain" description="PhoU" evidence="9">
    <location>
        <begin position="16"/>
        <end position="104"/>
    </location>
</feature>
<evidence type="ECO:0000259" key="9">
    <source>
        <dbReference type="Pfam" id="PF01895"/>
    </source>
</evidence>
<dbReference type="NCBIfam" id="TIGR02135">
    <property type="entry name" value="phoU_full"/>
    <property type="match status" value="1"/>
</dbReference>
<evidence type="ECO:0000256" key="2">
    <source>
        <dbReference type="ARBA" id="ARBA00008107"/>
    </source>
</evidence>
<keyword evidence="11" id="KW-1185">Reference proteome</keyword>
<evidence type="ECO:0000256" key="5">
    <source>
        <dbReference type="ARBA" id="ARBA00022490"/>
    </source>
</evidence>
<evidence type="ECO:0000256" key="8">
    <source>
        <dbReference type="PIRNR" id="PIRNR003107"/>
    </source>
</evidence>
<protein>
    <recommendedName>
        <fullName evidence="8">Phosphate-specific transport system accessory protein PhoU</fullName>
    </recommendedName>
</protein>
<dbReference type="GO" id="GO:0006817">
    <property type="term" value="P:phosphate ion transport"/>
    <property type="evidence" value="ECO:0007669"/>
    <property type="project" value="UniProtKB-KW"/>
</dbReference>
<dbReference type="EMBL" id="PGEX01000001">
    <property type="protein sequence ID" value="PJJ41014.1"/>
    <property type="molecule type" value="Genomic_DNA"/>
</dbReference>
<name>A0A2M9A5L4_9BACT</name>
<dbReference type="GO" id="GO:0045936">
    <property type="term" value="P:negative regulation of phosphate metabolic process"/>
    <property type="evidence" value="ECO:0007669"/>
    <property type="project" value="InterPro"/>
</dbReference>
<dbReference type="OrthoDB" id="9814256at2"/>
<comment type="caution">
    <text evidence="10">The sequence shown here is derived from an EMBL/GenBank/DDBJ whole genome shotgun (WGS) entry which is preliminary data.</text>
</comment>
<keyword evidence="4 8" id="KW-0813">Transport</keyword>
<evidence type="ECO:0000256" key="6">
    <source>
        <dbReference type="ARBA" id="ARBA00022592"/>
    </source>
</evidence>
<keyword evidence="5 8" id="KW-0963">Cytoplasm</keyword>
<organism evidence="10 11">
    <name type="scientific">Hallerella succinigenes</name>
    <dbReference type="NCBI Taxonomy" id="1896222"/>
    <lineage>
        <taxon>Bacteria</taxon>
        <taxon>Pseudomonadati</taxon>
        <taxon>Fibrobacterota</taxon>
        <taxon>Fibrobacteria</taxon>
        <taxon>Fibrobacterales</taxon>
        <taxon>Fibrobacteraceae</taxon>
        <taxon>Hallerella</taxon>
    </lineage>
</organism>
<dbReference type="RefSeq" id="WP_100425031.1">
    <property type="nucleotide sequence ID" value="NZ_JAQXKX010000056.1"/>
</dbReference>
<dbReference type="InterPro" id="IPR028366">
    <property type="entry name" value="PhoU"/>
</dbReference>
<evidence type="ECO:0000256" key="3">
    <source>
        <dbReference type="ARBA" id="ARBA00011738"/>
    </source>
</evidence>
<evidence type="ECO:0000256" key="4">
    <source>
        <dbReference type="ARBA" id="ARBA00022448"/>
    </source>
</evidence>
<comment type="function">
    <text evidence="7 8">Plays a role in the regulation of phosphate uptake.</text>
</comment>
<dbReference type="GO" id="GO:0030643">
    <property type="term" value="P:intracellular phosphate ion homeostasis"/>
    <property type="evidence" value="ECO:0007669"/>
    <property type="project" value="InterPro"/>
</dbReference>
<dbReference type="PANTHER" id="PTHR42930:SF3">
    <property type="entry name" value="PHOSPHATE-SPECIFIC TRANSPORT SYSTEM ACCESSORY PROTEIN PHOU"/>
    <property type="match status" value="1"/>
</dbReference>
<evidence type="ECO:0000256" key="7">
    <source>
        <dbReference type="ARBA" id="ARBA00056181"/>
    </source>
</evidence>
<dbReference type="PIRSF" id="PIRSF003107">
    <property type="entry name" value="PhoU"/>
    <property type="match status" value="1"/>
</dbReference>
<dbReference type="AlphaFoldDB" id="A0A2M9A5L4"/>
<dbReference type="Gene3D" id="1.20.58.220">
    <property type="entry name" value="Phosphate transport system protein phou homolog 2, domain 2"/>
    <property type="match status" value="1"/>
</dbReference>
<sequence length="227" mass="24822">MRNRFDSQLEILSNTIEEMGSLVEDSLRAAIETLSSLDRATAKHIVAADKEIDQKQKEIEGLCLRLLLSQQPVARDLRLISASLKMVGDLERIGDQAADIAEIVAYTDPSDAPIQLEAIPAMGKATLLMLGQSVSAFTDRDLHLARHVIDSDDTVDACFASAKRELVQIVKNNESRAESAINSIMVAKYLERIGDHAMNVAQWAIFAETGTHHGVSLINGATEIDDK</sequence>
<accession>A0A2M9A5L4</accession>
<dbReference type="InterPro" id="IPR026022">
    <property type="entry name" value="PhoU_dom"/>
</dbReference>
<dbReference type="Proteomes" id="UP000231134">
    <property type="component" value="Unassembled WGS sequence"/>
</dbReference>
<dbReference type="PANTHER" id="PTHR42930">
    <property type="entry name" value="PHOSPHATE-SPECIFIC TRANSPORT SYSTEM ACCESSORY PROTEIN PHOU"/>
    <property type="match status" value="1"/>
</dbReference>
<dbReference type="SUPFAM" id="SSF109755">
    <property type="entry name" value="PhoU-like"/>
    <property type="match status" value="1"/>
</dbReference>